<dbReference type="GeneID" id="36831327"/>
<dbReference type="SUPFAM" id="SSF48208">
    <property type="entry name" value="Six-hairpin glycosidases"/>
    <property type="match status" value="1"/>
</dbReference>
<feature type="domain" description="Glycosyl-hydrolase family 116 catalytic region" evidence="1">
    <location>
        <begin position="333"/>
        <end position="671"/>
    </location>
</feature>
<dbReference type="AlphaFoldDB" id="A0A2U9ID55"/>
<gene>
    <name evidence="3" type="ORF">DFR85_04185</name>
</gene>
<dbReference type="PANTHER" id="PTHR12654">
    <property type="entry name" value="BILE ACID BETA-GLUCOSIDASE-RELATED"/>
    <property type="match status" value="1"/>
</dbReference>
<dbReference type="Pfam" id="PF12215">
    <property type="entry name" value="Glyco_hydr_116N"/>
    <property type="match status" value="1"/>
</dbReference>
<dbReference type="Pfam" id="PF04685">
    <property type="entry name" value="DUF608"/>
    <property type="match status" value="1"/>
</dbReference>
<dbReference type="EMBL" id="CP029289">
    <property type="protein sequence ID" value="AWR93936.1"/>
    <property type="molecule type" value="Genomic_DNA"/>
</dbReference>
<evidence type="ECO:0008006" key="5">
    <source>
        <dbReference type="Google" id="ProtNLM"/>
    </source>
</evidence>
<feature type="domain" description="Glycosyl-hydrolase family 116 N-terminal" evidence="2">
    <location>
        <begin position="13"/>
        <end position="290"/>
    </location>
</feature>
<reference evidence="3 4" key="1">
    <citation type="submission" date="2018-05" db="EMBL/GenBank/DDBJ databases">
        <title>Complete Genome Sequences of Extremely Thermoacidophilic, Metal-Mobilizing Type-Strain Members of the Archaeal Family Sulfolobaceae: Acidianus brierleyi DSM-1651T, Acidianus sulfidivorans DSM-18786T, Metallosphaera hakonensis DSM-7519T, and Metallosphaera prunae DSM-10039T.</title>
        <authorList>
            <person name="Counts J.A."/>
            <person name="Kelly R.M."/>
        </authorList>
    </citation>
    <scope>NUCLEOTIDE SEQUENCE [LARGE SCALE GENOMIC DNA]</scope>
    <source>
        <strain evidence="3 4">DSM 1651</strain>
    </source>
</reference>
<keyword evidence="4" id="KW-1185">Reference proteome</keyword>
<organism evidence="3 4">
    <name type="scientific">Acidianus brierleyi</name>
    <dbReference type="NCBI Taxonomy" id="41673"/>
    <lineage>
        <taxon>Archaea</taxon>
        <taxon>Thermoproteota</taxon>
        <taxon>Thermoprotei</taxon>
        <taxon>Sulfolobales</taxon>
        <taxon>Sulfolobaceae</taxon>
        <taxon>Acidianus</taxon>
    </lineage>
</organism>
<dbReference type="InterPro" id="IPR024462">
    <property type="entry name" value="GH116_N"/>
</dbReference>
<dbReference type="GO" id="GO:0008422">
    <property type="term" value="F:beta-glucosidase activity"/>
    <property type="evidence" value="ECO:0007669"/>
    <property type="project" value="TreeGrafter"/>
</dbReference>
<dbReference type="Proteomes" id="UP000248044">
    <property type="component" value="Chromosome"/>
</dbReference>
<evidence type="ECO:0000259" key="2">
    <source>
        <dbReference type="Pfam" id="PF12215"/>
    </source>
</evidence>
<dbReference type="Gene3D" id="1.50.10.10">
    <property type="match status" value="1"/>
</dbReference>
<dbReference type="RefSeq" id="WP_110269820.1">
    <property type="nucleotide sequence ID" value="NZ_CP029289.2"/>
</dbReference>
<dbReference type="KEGG" id="abri:DFR85_04185"/>
<proteinExistence type="predicted"/>
<dbReference type="InterPro" id="IPR052566">
    <property type="entry name" value="Non-lysos_glucosylceramidase"/>
</dbReference>
<name>A0A2U9ID55_9CREN</name>
<dbReference type="GO" id="GO:0005975">
    <property type="term" value="P:carbohydrate metabolic process"/>
    <property type="evidence" value="ECO:0007669"/>
    <property type="project" value="InterPro"/>
</dbReference>
<evidence type="ECO:0000259" key="1">
    <source>
        <dbReference type="Pfam" id="PF04685"/>
    </source>
</evidence>
<dbReference type="InterPro" id="IPR008928">
    <property type="entry name" value="6-hairpin_glycosidase_sf"/>
</dbReference>
<accession>A0A2U9ID55</accession>
<dbReference type="InterPro" id="IPR006775">
    <property type="entry name" value="GH116_catalytic"/>
</dbReference>
<evidence type="ECO:0000313" key="3">
    <source>
        <dbReference type="EMBL" id="AWR93936.1"/>
    </source>
</evidence>
<dbReference type="OrthoDB" id="43766at2157"/>
<protein>
    <recommendedName>
        <fullName evidence="5">Glycosyl-hydrolase family 116 catalytic region domain-containing protein</fullName>
    </recommendedName>
</protein>
<sequence>MVTYTSDQGIGSGVPLGGIGAGKIEIDNKGKMVNLTIANNWTFPIKEMLGFHIFIKPDDSEPFFLQKELRFLSLNKLATNLTYEGKYPFVRISGGKVNAVMEAFSPIIPSDVLDSSLPSIGISIKVKGSSSGTIAVSISNICGLNKIGRYNERVKGGIRTKNSRSNEYDPYNGEMSLISLSPSKIITQYNFHVNRGLEKTLNLHRLIENEAPWDALLNDKDYPSDDGESQGSYYLPAGLISNRYDKGEELKFVLSWYFNKPWVYYPYRHYYANYFSSSLEVANYFLDNFDILRKKTFEWQENLIDPSLPEWLKDAVINSTYILSSSTWLDEKGRFSIYEAPEIGPMLGTIGGVVYETGSLPIILMFPELEKSFLKMISLSIREDGYVPHDLGTYSLDSPSDGTTAPPKWKDTNTTFILLVYRYYIRTKDKDFLMEMYPTVLKAMEWIIKQDKDNDGLPDLDGSCDTGYDCVPMEGTSSYTSSLYIASLISMIEISQILGDSKNSERMRLLLQKAKDSFNRLFDGKKFIAWTGKPQHNNASFAAQIFGEWWSLILGIEDITDKDKIISSLDTIYRVNGNSSKYCTPNMAREDGGPVDIDSQLTSSWPRLVFSLSALAYSLGKKEWLSLAKKEWDNLVNQGLTWNHPSIIHGEDGKPDKPFLDHYAGSAALWSFTYKYTLEHLSDKK</sequence>
<dbReference type="PANTHER" id="PTHR12654:SF0">
    <property type="entry name" value="NON-LYSOSOMAL GLUCOSYLCERAMIDASE"/>
    <property type="match status" value="1"/>
</dbReference>
<dbReference type="InterPro" id="IPR012341">
    <property type="entry name" value="6hp_glycosidase-like_sf"/>
</dbReference>
<evidence type="ECO:0000313" key="4">
    <source>
        <dbReference type="Proteomes" id="UP000248044"/>
    </source>
</evidence>